<accession>A0A819X722</accession>
<sequence length="241" mass="28395">MLIRLSPFQTDFWHQHNWYINYAVDDEFTSIYTIPYSFTYYTLTSSMNKYNSTSTNGLNEFDNVNLANPGFYLGKDDEYEFKIEHLKKMVNLSNISKLEITERCGIKSELLFEILKQMPNISSLILKKQITSSFYTNHELCELLSKKIKIFDYSNPASYNYFKIQDLDWFCKTFSNVEELHCDIDNVDDVLLILTKCSKLSIINIKCASEPVFTWFELHARTFNVYINYELKYNGSSVEID</sequence>
<dbReference type="AlphaFoldDB" id="A0A819X722"/>
<evidence type="ECO:0000313" key="2">
    <source>
        <dbReference type="Proteomes" id="UP000663881"/>
    </source>
</evidence>
<proteinExistence type="predicted"/>
<organism evidence="1 2">
    <name type="scientific">Adineta steineri</name>
    <dbReference type="NCBI Taxonomy" id="433720"/>
    <lineage>
        <taxon>Eukaryota</taxon>
        <taxon>Metazoa</taxon>
        <taxon>Spiralia</taxon>
        <taxon>Gnathifera</taxon>
        <taxon>Rotifera</taxon>
        <taxon>Eurotatoria</taxon>
        <taxon>Bdelloidea</taxon>
        <taxon>Adinetida</taxon>
        <taxon>Adinetidae</taxon>
        <taxon>Adineta</taxon>
    </lineage>
</organism>
<name>A0A819X722_9BILA</name>
<reference evidence="1" key="1">
    <citation type="submission" date="2021-02" db="EMBL/GenBank/DDBJ databases">
        <authorList>
            <person name="Nowell W R."/>
        </authorList>
    </citation>
    <scope>NUCLEOTIDE SEQUENCE</scope>
</reference>
<dbReference type="EMBL" id="CAJOAY010006253">
    <property type="protein sequence ID" value="CAF4134826.1"/>
    <property type="molecule type" value="Genomic_DNA"/>
</dbReference>
<gene>
    <name evidence="1" type="ORF">OKA104_LOCUS37437</name>
</gene>
<protein>
    <submittedName>
        <fullName evidence="1">Uncharacterized protein</fullName>
    </submittedName>
</protein>
<comment type="caution">
    <text evidence="1">The sequence shown here is derived from an EMBL/GenBank/DDBJ whole genome shotgun (WGS) entry which is preliminary data.</text>
</comment>
<dbReference type="Proteomes" id="UP000663881">
    <property type="component" value="Unassembled WGS sequence"/>
</dbReference>
<evidence type="ECO:0000313" key="1">
    <source>
        <dbReference type="EMBL" id="CAF4134826.1"/>
    </source>
</evidence>